<keyword evidence="2" id="KW-0479">Metal-binding</keyword>
<dbReference type="InterPro" id="IPR017340">
    <property type="entry name" value="U1_snRNP-C"/>
</dbReference>
<reference evidence="10 11" key="1">
    <citation type="submission" date="2015-11" db="EMBL/GenBank/DDBJ databases">
        <title>The genome of Debaryomyces fabryi.</title>
        <authorList>
            <person name="Tafer H."/>
            <person name="Lopandic K."/>
        </authorList>
    </citation>
    <scope>NUCLEOTIDE SEQUENCE [LARGE SCALE GENOMIC DNA]</scope>
    <source>
        <strain evidence="10 11">CBS 789</strain>
    </source>
</reference>
<evidence type="ECO:0000313" key="10">
    <source>
        <dbReference type="EMBL" id="KSA02612.1"/>
    </source>
</evidence>
<evidence type="ECO:0000313" key="11">
    <source>
        <dbReference type="Proteomes" id="UP000054251"/>
    </source>
</evidence>
<keyword evidence="11" id="KW-1185">Reference proteome</keyword>
<name>A0A0V1Q258_9ASCO</name>
<dbReference type="InterPro" id="IPR000690">
    <property type="entry name" value="Matrin/U1-C_Znf_C2H2"/>
</dbReference>
<comment type="caution">
    <text evidence="10">The sequence shown here is derived from an EMBL/GenBank/DDBJ whole genome shotgun (WGS) entry which is preliminary data.</text>
</comment>
<dbReference type="SUPFAM" id="SSF57667">
    <property type="entry name" value="beta-beta-alpha zinc fingers"/>
    <property type="match status" value="1"/>
</dbReference>
<dbReference type="InterPro" id="IPR013085">
    <property type="entry name" value="U1-CZ_Znf_C2H2"/>
</dbReference>
<evidence type="ECO:0000256" key="1">
    <source>
        <dbReference type="ARBA" id="ARBA00004123"/>
    </source>
</evidence>
<dbReference type="RefSeq" id="XP_015468714.1">
    <property type="nucleotide sequence ID" value="XM_015610429.1"/>
</dbReference>
<evidence type="ECO:0000256" key="4">
    <source>
        <dbReference type="ARBA" id="ARBA00022833"/>
    </source>
</evidence>
<evidence type="ECO:0000256" key="3">
    <source>
        <dbReference type="ARBA" id="ARBA00022771"/>
    </source>
</evidence>
<dbReference type="GO" id="GO:0000395">
    <property type="term" value="P:mRNA 5'-splice site recognition"/>
    <property type="evidence" value="ECO:0007669"/>
    <property type="project" value="InterPro"/>
</dbReference>
<dbReference type="Pfam" id="PF06220">
    <property type="entry name" value="zf-U1"/>
    <property type="match status" value="1"/>
</dbReference>
<proteinExistence type="predicted"/>
<feature type="domain" description="Matrin-type" evidence="9">
    <location>
        <begin position="4"/>
        <end position="36"/>
    </location>
</feature>
<keyword evidence="7" id="KW-0687">Ribonucleoprotein</keyword>
<dbReference type="PANTHER" id="PTHR31148:SF1">
    <property type="entry name" value="U1 SMALL NUCLEAR RIBONUCLEOPROTEIN C"/>
    <property type="match status" value="1"/>
</dbReference>
<evidence type="ECO:0000256" key="5">
    <source>
        <dbReference type="ARBA" id="ARBA00022884"/>
    </source>
</evidence>
<sequence>MPKYYCDYCKSYLTHDTMSVRKSHLMGKNHIRYYCNYYEMKAKETGIWDPLDSMYEINLSYLNRGAPGSSNEGNKNGLKGEFSLPPPPSLTNYPNPPPSVFRNTEEYQQSIAEHKQNQETY</sequence>
<dbReference type="InterPro" id="IPR036236">
    <property type="entry name" value="Znf_C2H2_sf"/>
</dbReference>
<dbReference type="AlphaFoldDB" id="A0A0V1Q258"/>
<gene>
    <name evidence="10" type="ORF">AC631_01599</name>
</gene>
<dbReference type="PROSITE" id="PS50171">
    <property type="entry name" value="ZF_MATRIN"/>
    <property type="match status" value="1"/>
</dbReference>
<feature type="compositionally biased region" description="Basic and acidic residues" evidence="8">
    <location>
        <begin position="112"/>
        <end position="121"/>
    </location>
</feature>
<dbReference type="GO" id="GO:0008270">
    <property type="term" value="F:zinc ion binding"/>
    <property type="evidence" value="ECO:0007669"/>
    <property type="project" value="UniProtKB-KW"/>
</dbReference>
<feature type="region of interest" description="Disordered" evidence="8">
    <location>
        <begin position="65"/>
        <end position="121"/>
    </location>
</feature>
<keyword evidence="4" id="KW-0862">Zinc</keyword>
<evidence type="ECO:0000256" key="6">
    <source>
        <dbReference type="ARBA" id="ARBA00023242"/>
    </source>
</evidence>
<dbReference type="GO" id="GO:0005685">
    <property type="term" value="C:U1 snRNP"/>
    <property type="evidence" value="ECO:0007669"/>
    <property type="project" value="InterPro"/>
</dbReference>
<feature type="compositionally biased region" description="Pro residues" evidence="8">
    <location>
        <begin position="84"/>
        <end position="99"/>
    </location>
</feature>
<dbReference type="Proteomes" id="UP000054251">
    <property type="component" value="Unassembled WGS sequence"/>
</dbReference>
<dbReference type="Gene3D" id="3.30.160.60">
    <property type="entry name" value="Classic Zinc Finger"/>
    <property type="match status" value="1"/>
</dbReference>
<dbReference type="GeneID" id="26838608"/>
<dbReference type="SMART" id="SM00451">
    <property type="entry name" value="ZnF_U1"/>
    <property type="match status" value="1"/>
</dbReference>
<dbReference type="GO" id="GO:0030627">
    <property type="term" value="F:pre-mRNA 5'-splice site binding"/>
    <property type="evidence" value="ECO:0007669"/>
    <property type="project" value="InterPro"/>
</dbReference>
<evidence type="ECO:0000256" key="2">
    <source>
        <dbReference type="ARBA" id="ARBA00022723"/>
    </source>
</evidence>
<evidence type="ECO:0000256" key="7">
    <source>
        <dbReference type="ARBA" id="ARBA00023274"/>
    </source>
</evidence>
<dbReference type="PIRSF" id="PIRSF037969">
    <property type="entry name" value="U1_snRNP-C"/>
    <property type="match status" value="1"/>
</dbReference>
<dbReference type="OrthoDB" id="76567at2759"/>
<keyword evidence="6" id="KW-0539">Nucleus</keyword>
<keyword evidence="3" id="KW-0863">Zinc-finger</keyword>
<comment type="subcellular location">
    <subcellularLocation>
        <location evidence="1">Nucleus</location>
    </subcellularLocation>
</comment>
<dbReference type="InterPro" id="IPR003604">
    <property type="entry name" value="Matrin/U1-like-C_Znf_C2H2"/>
</dbReference>
<organism evidence="10 11">
    <name type="scientific">Debaryomyces fabryi</name>
    <dbReference type="NCBI Taxonomy" id="58627"/>
    <lineage>
        <taxon>Eukaryota</taxon>
        <taxon>Fungi</taxon>
        <taxon>Dikarya</taxon>
        <taxon>Ascomycota</taxon>
        <taxon>Saccharomycotina</taxon>
        <taxon>Pichiomycetes</taxon>
        <taxon>Debaryomycetaceae</taxon>
        <taxon>Debaryomyces</taxon>
    </lineage>
</organism>
<dbReference type="PANTHER" id="PTHR31148">
    <property type="entry name" value="U1 SMALL NUCLEAR RIBONUCLEOPROTEIN C"/>
    <property type="match status" value="1"/>
</dbReference>
<protein>
    <recommendedName>
        <fullName evidence="9">Matrin-type domain-containing protein</fullName>
    </recommendedName>
</protein>
<keyword evidence="5" id="KW-0694">RNA-binding</keyword>
<evidence type="ECO:0000259" key="9">
    <source>
        <dbReference type="PROSITE" id="PS50171"/>
    </source>
</evidence>
<accession>A0A0V1Q258</accession>
<evidence type="ECO:0000256" key="8">
    <source>
        <dbReference type="SAM" id="MobiDB-lite"/>
    </source>
</evidence>
<dbReference type="EMBL" id="LMYN01000023">
    <property type="protein sequence ID" value="KSA02612.1"/>
    <property type="molecule type" value="Genomic_DNA"/>
</dbReference>